<organism evidence="2 3">
    <name type="scientific">Tissierella creatinophila DSM 6911</name>
    <dbReference type="NCBI Taxonomy" id="1123403"/>
    <lineage>
        <taxon>Bacteria</taxon>
        <taxon>Bacillati</taxon>
        <taxon>Bacillota</taxon>
        <taxon>Tissierellia</taxon>
        <taxon>Tissierellales</taxon>
        <taxon>Tissierellaceae</taxon>
        <taxon>Tissierella</taxon>
    </lineage>
</organism>
<reference evidence="2 3" key="1">
    <citation type="submission" date="2016-02" db="EMBL/GenBank/DDBJ databases">
        <title>Genome sequence of Tissierella creatinophila DSM 6911.</title>
        <authorList>
            <person name="Poehlein A."/>
            <person name="Daniel R."/>
        </authorList>
    </citation>
    <scope>NUCLEOTIDE SEQUENCE [LARGE SCALE GENOMIC DNA]</scope>
    <source>
        <strain evidence="2 3">DSM 6911</strain>
    </source>
</reference>
<protein>
    <recommendedName>
        <fullName evidence="4">ECF transporter S component</fullName>
    </recommendedName>
</protein>
<keyword evidence="3" id="KW-1185">Reference proteome</keyword>
<dbReference type="NCBIfam" id="NF045596">
    <property type="entry name" value="ECF_S_CD3073"/>
    <property type="match status" value="1"/>
</dbReference>
<feature type="transmembrane region" description="Helical" evidence="1">
    <location>
        <begin position="98"/>
        <end position="123"/>
    </location>
</feature>
<feature type="transmembrane region" description="Helical" evidence="1">
    <location>
        <begin position="73"/>
        <end position="91"/>
    </location>
</feature>
<keyword evidence="1" id="KW-1133">Transmembrane helix</keyword>
<name>A0A1U7M4Y5_TISCR</name>
<keyword evidence="1" id="KW-0472">Membrane</keyword>
<gene>
    <name evidence="2" type="ORF">TICRE_17710</name>
</gene>
<dbReference type="OrthoDB" id="9766854at2"/>
<dbReference type="EMBL" id="LTDM01000032">
    <property type="protein sequence ID" value="OLS02384.1"/>
    <property type="molecule type" value="Genomic_DNA"/>
</dbReference>
<dbReference type="Proteomes" id="UP000186112">
    <property type="component" value="Unassembled WGS sequence"/>
</dbReference>
<comment type="caution">
    <text evidence="2">The sequence shown here is derived from an EMBL/GenBank/DDBJ whole genome shotgun (WGS) entry which is preliminary data.</text>
</comment>
<dbReference type="InterPro" id="IPR024529">
    <property type="entry name" value="ECF_trnsprt_substrate-spec"/>
</dbReference>
<feature type="transmembrane region" description="Helical" evidence="1">
    <location>
        <begin position="34"/>
        <end position="53"/>
    </location>
</feature>
<keyword evidence="1" id="KW-0812">Transmembrane</keyword>
<dbReference type="RefSeq" id="WP_075727206.1">
    <property type="nucleotide sequence ID" value="NZ_LTDM01000032.1"/>
</dbReference>
<feature type="transmembrane region" description="Helical" evidence="1">
    <location>
        <begin position="6"/>
        <end position="27"/>
    </location>
</feature>
<dbReference type="AlphaFoldDB" id="A0A1U7M4Y5"/>
<accession>A0A1U7M4Y5</accession>
<dbReference type="Gene3D" id="1.10.1760.20">
    <property type="match status" value="1"/>
</dbReference>
<evidence type="ECO:0000256" key="1">
    <source>
        <dbReference type="SAM" id="Phobius"/>
    </source>
</evidence>
<proteinExistence type="predicted"/>
<dbReference type="GO" id="GO:0022857">
    <property type="term" value="F:transmembrane transporter activity"/>
    <property type="evidence" value="ECO:0007669"/>
    <property type="project" value="InterPro"/>
</dbReference>
<sequence>MKRSNNTYALVFSAVGIAINIILGTVAGIINIPLLFLDTIGTIFTSVVFGPFYGALTGGLTNLIQGVLTSPKSIPFALVNIAVGLIVGFIAKNKKFTLPTAVITGLILAVVAPLIGTPIAVYVYGGITGDFNDVFFTWLTNAGQAVFTAAFLPRIASNIVDKIASCVLVAFLIKLIPRRYTERA</sequence>
<evidence type="ECO:0008006" key="4">
    <source>
        <dbReference type="Google" id="ProtNLM"/>
    </source>
</evidence>
<evidence type="ECO:0000313" key="3">
    <source>
        <dbReference type="Proteomes" id="UP000186112"/>
    </source>
</evidence>
<dbReference type="Pfam" id="PF12822">
    <property type="entry name" value="ECF_trnsprt"/>
    <property type="match status" value="1"/>
</dbReference>
<evidence type="ECO:0000313" key="2">
    <source>
        <dbReference type="EMBL" id="OLS02384.1"/>
    </source>
</evidence>